<dbReference type="InterPro" id="IPR006143">
    <property type="entry name" value="RND_pump_MFP"/>
</dbReference>
<comment type="caution">
    <text evidence="7">The sequence shown here is derived from an EMBL/GenBank/DDBJ whole genome shotgun (WGS) entry which is preliminary data.</text>
</comment>
<dbReference type="Pfam" id="PF25967">
    <property type="entry name" value="RND-MFP_C"/>
    <property type="match status" value="1"/>
</dbReference>
<gene>
    <name evidence="7" type="ORF">AB835_14370</name>
</gene>
<comment type="subcellular location">
    <subcellularLocation>
        <location evidence="1">Cell envelope</location>
    </subcellularLocation>
</comment>
<dbReference type="Gene3D" id="1.10.287.470">
    <property type="entry name" value="Helix hairpin bin"/>
    <property type="match status" value="1"/>
</dbReference>
<keyword evidence="3" id="KW-0813">Transport</keyword>
<dbReference type="Proteomes" id="UP000242502">
    <property type="component" value="Unassembled WGS sequence"/>
</dbReference>
<dbReference type="Pfam" id="PF25917">
    <property type="entry name" value="BSH_RND"/>
    <property type="match status" value="1"/>
</dbReference>
<organism evidence="7 8">
    <name type="scientific">Candidatus Endobugula sertula</name>
    <name type="common">Bugula neritina bacterial symbiont</name>
    <dbReference type="NCBI Taxonomy" id="62101"/>
    <lineage>
        <taxon>Bacteria</taxon>
        <taxon>Pseudomonadati</taxon>
        <taxon>Pseudomonadota</taxon>
        <taxon>Gammaproteobacteria</taxon>
        <taxon>Cellvibrionales</taxon>
        <taxon>Cellvibrionaceae</taxon>
        <taxon>Candidatus Endobugula</taxon>
    </lineage>
</organism>
<feature type="coiled-coil region" evidence="4">
    <location>
        <begin position="94"/>
        <end position="161"/>
    </location>
</feature>
<dbReference type="InterPro" id="IPR058627">
    <property type="entry name" value="MdtA-like_C"/>
</dbReference>
<dbReference type="NCBIfam" id="TIGR01730">
    <property type="entry name" value="RND_mfp"/>
    <property type="match status" value="1"/>
</dbReference>
<evidence type="ECO:0000256" key="2">
    <source>
        <dbReference type="ARBA" id="ARBA00009477"/>
    </source>
</evidence>
<keyword evidence="4" id="KW-0175">Coiled coil</keyword>
<evidence type="ECO:0000256" key="1">
    <source>
        <dbReference type="ARBA" id="ARBA00004196"/>
    </source>
</evidence>
<sequence>MVVVWLIFKTQPSAERHAAPNEPQISVQVVTLQPRDMPIRITSYGLVQPRVQSQLVAQVAGKIIYIAENAREGGFFEEGELLMAIEPDDYQVEVDIAQANLADARARYEEEEALAEVAEQDWKRSGNRGKAKALVLRKPQLAAAEAAVHSAKANLKRAQLNLKRTKIVAPYHGRSLSKNVDIGQVVGVNAKLGVIYADDAVEIRLPIKHSDLMFLQLPEVANISNKIDLLPKVMLRSSLNKNHRWQGKVVRTSGAIDENSRQLSVVARIEDPFNPVDVGKHPLKINQYVAAEIEGNIVKDAIVIPNKAIYQGAYVYLFTDGIVKRQDIHIVWQDSHAAVIHDGLKAGDQLVLTPIGQAVSGTPVKLANTVDKQSMVNKQNTQATERAGATP</sequence>
<dbReference type="SUPFAM" id="SSF111369">
    <property type="entry name" value="HlyD-like secretion proteins"/>
    <property type="match status" value="1"/>
</dbReference>
<name>A0A1D2QLF6_9GAMM</name>
<dbReference type="PANTHER" id="PTHR30469">
    <property type="entry name" value="MULTIDRUG RESISTANCE PROTEIN MDTA"/>
    <property type="match status" value="1"/>
</dbReference>
<dbReference type="STRING" id="62101.AB835_14370"/>
<dbReference type="InterPro" id="IPR058625">
    <property type="entry name" value="MdtA-like_BSH"/>
</dbReference>
<dbReference type="Gene3D" id="2.40.30.170">
    <property type="match status" value="1"/>
</dbReference>
<dbReference type="AlphaFoldDB" id="A0A1D2QLF6"/>
<evidence type="ECO:0000313" key="8">
    <source>
        <dbReference type="Proteomes" id="UP000242502"/>
    </source>
</evidence>
<dbReference type="Gene3D" id="2.40.420.20">
    <property type="match status" value="1"/>
</dbReference>
<evidence type="ECO:0000259" key="6">
    <source>
        <dbReference type="Pfam" id="PF25967"/>
    </source>
</evidence>
<accession>A0A1D2QLF6</accession>
<reference evidence="7 8" key="1">
    <citation type="journal article" date="2016" name="Appl. Environ. Microbiol.">
        <title>Lack of Overt Genome Reduction in the Bryostatin-Producing Bryozoan Symbiont "Candidatus Endobugula sertula".</title>
        <authorList>
            <person name="Miller I.J."/>
            <person name="Vanee N."/>
            <person name="Fong S.S."/>
            <person name="Lim-Fong G.E."/>
            <person name="Kwan J.C."/>
        </authorList>
    </citation>
    <scope>NUCLEOTIDE SEQUENCE [LARGE SCALE GENOMIC DNA]</scope>
    <source>
        <strain evidence="7">AB1-4</strain>
    </source>
</reference>
<evidence type="ECO:0000259" key="5">
    <source>
        <dbReference type="Pfam" id="PF25917"/>
    </source>
</evidence>
<dbReference type="GO" id="GO:1990281">
    <property type="term" value="C:efflux pump complex"/>
    <property type="evidence" value="ECO:0007669"/>
    <property type="project" value="TreeGrafter"/>
</dbReference>
<dbReference type="GO" id="GO:0015562">
    <property type="term" value="F:efflux transmembrane transporter activity"/>
    <property type="evidence" value="ECO:0007669"/>
    <property type="project" value="TreeGrafter"/>
</dbReference>
<dbReference type="Gene3D" id="2.40.50.100">
    <property type="match status" value="1"/>
</dbReference>
<evidence type="ECO:0000313" key="7">
    <source>
        <dbReference type="EMBL" id="ODS22404.1"/>
    </source>
</evidence>
<dbReference type="PANTHER" id="PTHR30469:SF12">
    <property type="entry name" value="MULTIDRUG RESISTANCE PROTEIN MDTA"/>
    <property type="match status" value="1"/>
</dbReference>
<feature type="domain" description="Multidrug resistance protein MdtA-like C-terminal permuted SH3" evidence="6">
    <location>
        <begin position="300"/>
        <end position="352"/>
    </location>
</feature>
<feature type="domain" description="Multidrug resistance protein MdtA-like barrel-sandwich hybrid" evidence="5">
    <location>
        <begin position="55"/>
        <end position="191"/>
    </location>
</feature>
<evidence type="ECO:0000256" key="4">
    <source>
        <dbReference type="SAM" id="Coils"/>
    </source>
</evidence>
<dbReference type="EMBL" id="MDLC01000086">
    <property type="protein sequence ID" value="ODS22404.1"/>
    <property type="molecule type" value="Genomic_DNA"/>
</dbReference>
<evidence type="ECO:0008006" key="9">
    <source>
        <dbReference type="Google" id="ProtNLM"/>
    </source>
</evidence>
<proteinExistence type="inferred from homology"/>
<comment type="similarity">
    <text evidence="2">Belongs to the membrane fusion protein (MFP) (TC 8.A.1) family.</text>
</comment>
<evidence type="ECO:0000256" key="3">
    <source>
        <dbReference type="ARBA" id="ARBA00022448"/>
    </source>
</evidence>
<protein>
    <recommendedName>
        <fullName evidence="9">Efflux transporter periplasmic adaptor subunit</fullName>
    </recommendedName>
</protein>